<dbReference type="Pfam" id="PF08327">
    <property type="entry name" value="AHSA1"/>
    <property type="match status" value="1"/>
</dbReference>
<dbReference type="SUPFAM" id="SSF55961">
    <property type="entry name" value="Bet v1-like"/>
    <property type="match status" value="1"/>
</dbReference>
<proteinExistence type="inferred from homology"/>
<comment type="caution">
    <text evidence="3">The sequence shown here is derived from an EMBL/GenBank/DDBJ whole genome shotgun (WGS) entry which is preliminary data.</text>
</comment>
<dbReference type="OrthoDB" id="287565at2"/>
<reference evidence="3 4" key="1">
    <citation type="submission" date="2019-07" db="EMBL/GenBank/DDBJ databases">
        <authorList>
            <person name="Huq M.A."/>
        </authorList>
    </citation>
    <scope>NUCLEOTIDE SEQUENCE [LARGE SCALE GENOMIC DNA]</scope>
    <source>
        <strain evidence="3 4">MAH-3</strain>
    </source>
</reference>
<accession>A0A556N715</accession>
<evidence type="ECO:0000313" key="3">
    <source>
        <dbReference type="EMBL" id="TSJ47945.1"/>
    </source>
</evidence>
<name>A0A556N715_9FLAO</name>
<dbReference type="CDD" id="cd07814">
    <property type="entry name" value="SRPBCC_CalC_Aha1-like"/>
    <property type="match status" value="1"/>
</dbReference>
<gene>
    <name evidence="3" type="ORF">FO442_02090</name>
</gene>
<dbReference type="EMBL" id="VLPL01000001">
    <property type="protein sequence ID" value="TSJ47945.1"/>
    <property type="molecule type" value="Genomic_DNA"/>
</dbReference>
<evidence type="ECO:0000313" key="4">
    <source>
        <dbReference type="Proteomes" id="UP000316008"/>
    </source>
</evidence>
<dbReference type="InterPro" id="IPR013538">
    <property type="entry name" value="ASHA1/2-like_C"/>
</dbReference>
<protein>
    <submittedName>
        <fullName evidence="3">SRPBCC domain-containing protein</fullName>
    </submittedName>
</protein>
<evidence type="ECO:0000259" key="2">
    <source>
        <dbReference type="Pfam" id="PF08327"/>
    </source>
</evidence>
<dbReference type="Proteomes" id="UP000316008">
    <property type="component" value="Unassembled WGS sequence"/>
</dbReference>
<dbReference type="RefSeq" id="WP_144331480.1">
    <property type="nucleotide sequence ID" value="NZ_VLPL01000001.1"/>
</dbReference>
<dbReference type="Gene3D" id="3.30.530.20">
    <property type="match status" value="1"/>
</dbReference>
<dbReference type="InterPro" id="IPR023393">
    <property type="entry name" value="START-like_dom_sf"/>
</dbReference>
<feature type="domain" description="Activator of Hsp90 ATPase homologue 1/2-like C-terminal" evidence="2">
    <location>
        <begin position="16"/>
        <end position="138"/>
    </location>
</feature>
<comment type="similarity">
    <text evidence="1">Belongs to the AHA1 family.</text>
</comment>
<evidence type="ECO:0000256" key="1">
    <source>
        <dbReference type="ARBA" id="ARBA00006817"/>
    </source>
</evidence>
<keyword evidence="4" id="KW-1185">Reference proteome</keyword>
<dbReference type="AlphaFoldDB" id="A0A556N715"/>
<sequence length="143" mass="16646">METTDFTFKLLTEKSPEHVFKTIRDVRSWWSGLYNESFTGETHELNDEFSFRAGEGAHYSKQKLIEVIPNKKVVWQITESELSFLEQTDEWVGTKVIFDIAEKDGKTELTFTHQGLTPEIECYDSCAPAWSMYLQDKLLPLLK</sequence>
<organism evidence="3 4">
    <name type="scientific">Fluviicola chungangensis</name>
    <dbReference type="NCBI Taxonomy" id="2597671"/>
    <lineage>
        <taxon>Bacteria</taxon>
        <taxon>Pseudomonadati</taxon>
        <taxon>Bacteroidota</taxon>
        <taxon>Flavobacteriia</taxon>
        <taxon>Flavobacteriales</taxon>
        <taxon>Crocinitomicaceae</taxon>
        <taxon>Fluviicola</taxon>
    </lineage>
</organism>